<reference evidence="2" key="1">
    <citation type="submission" date="2022-11" db="UniProtKB">
        <authorList>
            <consortium name="WormBaseParasite"/>
        </authorList>
    </citation>
    <scope>IDENTIFICATION</scope>
</reference>
<proteinExistence type="predicted"/>
<keyword evidence="1" id="KW-1185">Reference proteome</keyword>
<sequence length="51" mass="5437">MHCESGLCQNSVAYFANVGSGSKKWSGNFGSGYPINLQFTCVSTTTIDSKI</sequence>
<evidence type="ECO:0000313" key="2">
    <source>
        <dbReference type="WBParaSite" id="nRc.2.0.1.t11619-RA"/>
    </source>
</evidence>
<dbReference type="AlphaFoldDB" id="A0A915IBR3"/>
<accession>A0A915IBR3</accession>
<dbReference type="WBParaSite" id="nRc.2.0.1.t11619-RA">
    <property type="protein sequence ID" value="nRc.2.0.1.t11619-RA"/>
    <property type="gene ID" value="nRc.2.0.1.g11619"/>
</dbReference>
<evidence type="ECO:0000313" key="1">
    <source>
        <dbReference type="Proteomes" id="UP000887565"/>
    </source>
</evidence>
<name>A0A915IBR3_ROMCU</name>
<dbReference type="Proteomes" id="UP000887565">
    <property type="component" value="Unplaced"/>
</dbReference>
<protein>
    <submittedName>
        <fullName evidence="2">Uncharacterized protein</fullName>
    </submittedName>
</protein>
<organism evidence="1 2">
    <name type="scientific">Romanomermis culicivorax</name>
    <name type="common">Nematode worm</name>
    <dbReference type="NCBI Taxonomy" id="13658"/>
    <lineage>
        <taxon>Eukaryota</taxon>
        <taxon>Metazoa</taxon>
        <taxon>Ecdysozoa</taxon>
        <taxon>Nematoda</taxon>
        <taxon>Enoplea</taxon>
        <taxon>Dorylaimia</taxon>
        <taxon>Mermithida</taxon>
        <taxon>Mermithoidea</taxon>
        <taxon>Mermithidae</taxon>
        <taxon>Romanomermis</taxon>
    </lineage>
</organism>